<dbReference type="WBParaSite" id="ES5_v2.g21235.t1">
    <property type="protein sequence ID" value="ES5_v2.g21235.t1"/>
    <property type="gene ID" value="ES5_v2.g21235"/>
</dbReference>
<name>A0AC34FV29_9BILA</name>
<organism evidence="1 2">
    <name type="scientific">Panagrolaimus sp. ES5</name>
    <dbReference type="NCBI Taxonomy" id="591445"/>
    <lineage>
        <taxon>Eukaryota</taxon>
        <taxon>Metazoa</taxon>
        <taxon>Ecdysozoa</taxon>
        <taxon>Nematoda</taxon>
        <taxon>Chromadorea</taxon>
        <taxon>Rhabditida</taxon>
        <taxon>Tylenchina</taxon>
        <taxon>Panagrolaimomorpha</taxon>
        <taxon>Panagrolaimoidea</taxon>
        <taxon>Panagrolaimidae</taxon>
        <taxon>Panagrolaimus</taxon>
    </lineage>
</organism>
<sequence>MSKKRSALLNEANGILKIPCNHICETILYENFQKEQNRIKQKYENVPSSSKKNYERLQNVNSKSAFEISSSTSTPTTSSTLNASSSKPVYFGARLPSSIIRNSTFHSKVIYPGVKRSFVGKPRKNITTSLPCSNFTTPVPAKKTKPTEIEPESRDSDEESNENVRTKGGQSQSVTSMNLKLGTLQNDKNEEQSQEACLETYKFWLLNIKVSNVSPEAIPDKLHTTIEKNYYGFECISLYITGDESKAEYIREKINFHLYNENSGQFFHTFV</sequence>
<proteinExistence type="predicted"/>
<evidence type="ECO:0000313" key="1">
    <source>
        <dbReference type="Proteomes" id="UP000887579"/>
    </source>
</evidence>
<protein>
    <submittedName>
        <fullName evidence="2">Uncharacterized protein</fullName>
    </submittedName>
</protein>
<dbReference type="Proteomes" id="UP000887579">
    <property type="component" value="Unplaced"/>
</dbReference>
<reference evidence="2" key="1">
    <citation type="submission" date="2022-11" db="UniProtKB">
        <authorList>
            <consortium name="WormBaseParasite"/>
        </authorList>
    </citation>
    <scope>IDENTIFICATION</scope>
</reference>
<evidence type="ECO:0000313" key="2">
    <source>
        <dbReference type="WBParaSite" id="ES5_v2.g21235.t1"/>
    </source>
</evidence>
<accession>A0AC34FV29</accession>